<organism evidence="2 3">
    <name type="scientific">Sphingomonas brevis</name>
    <dbReference type="NCBI Taxonomy" id="2908206"/>
    <lineage>
        <taxon>Bacteria</taxon>
        <taxon>Pseudomonadati</taxon>
        <taxon>Pseudomonadota</taxon>
        <taxon>Alphaproteobacteria</taxon>
        <taxon>Sphingomonadales</taxon>
        <taxon>Sphingomonadaceae</taxon>
        <taxon>Sphingomonas</taxon>
    </lineage>
</organism>
<dbReference type="InterPro" id="IPR001096">
    <property type="entry name" value="Peptidase_C13"/>
</dbReference>
<name>A0ABT0S8G2_9SPHN</name>
<dbReference type="Pfam" id="PF01650">
    <property type="entry name" value="Peptidase_C13"/>
    <property type="match status" value="1"/>
</dbReference>
<dbReference type="RefSeq" id="WP_249914852.1">
    <property type="nucleotide sequence ID" value="NZ_JAMGBB010000001.1"/>
</dbReference>
<comment type="caution">
    <text evidence="2">The sequence shown here is derived from an EMBL/GenBank/DDBJ whole genome shotgun (WGS) entry which is preliminary data.</text>
</comment>
<evidence type="ECO:0000313" key="3">
    <source>
        <dbReference type="Proteomes" id="UP001165383"/>
    </source>
</evidence>
<keyword evidence="3" id="KW-1185">Reference proteome</keyword>
<feature type="chain" id="PRO_5045562232" evidence="1">
    <location>
        <begin position="23"/>
        <end position="285"/>
    </location>
</feature>
<accession>A0ABT0S8G2</accession>
<keyword evidence="1" id="KW-0732">Signal</keyword>
<gene>
    <name evidence="2" type="ORF">LZ518_04655</name>
</gene>
<protein>
    <submittedName>
        <fullName evidence="2">C13 family peptidase</fullName>
    </submittedName>
</protein>
<reference evidence="2" key="1">
    <citation type="submission" date="2022-05" db="EMBL/GenBank/DDBJ databases">
        <authorList>
            <person name="Jo J.-H."/>
            <person name="Im W.-T."/>
        </authorList>
    </citation>
    <scope>NUCLEOTIDE SEQUENCE</scope>
    <source>
        <strain evidence="2">RB56-2</strain>
    </source>
</reference>
<dbReference type="Gene3D" id="3.40.50.1460">
    <property type="match status" value="1"/>
</dbReference>
<dbReference type="Proteomes" id="UP001165383">
    <property type="component" value="Unassembled WGS sequence"/>
</dbReference>
<proteinExistence type="predicted"/>
<sequence length="285" mass="30181">MSRSLIFTAALCAALLAGSAPAQQADRAAHLGQALSALQAQRPGIVDAYVVTVALDPDPVFNREAREAGRVLSQRFDAAGRTIVLAADEGADHADGAGSPTDLALVLGRISELMDRKEDVLVLYSTSHGMPKAGLSYRDDSRNSSVVTPAELAAMFNDRGIENRLIILQACFSGQFVPALAAPRTVIATAASATRTSFGCSAGNDWTFFGHALINMAMRQPDTFVRQFRRAFVTIYGWELKQGIDPSDPQIKVGQDAAGWLSALDARAPKTAGLAVGNPPTELAK</sequence>
<evidence type="ECO:0000256" key="1">
    <source>
        <dbReference type="SAM" id="SignalP"/>
    </source>
</evidence>
<dbReference type="SUPFAM" id="SSF52129">
    <property type="entry name" value="Caspase-like"/>
    <property type="match status" value="1"/>
</dbReference>
<feature type="signal peptide" evidence="1">
    <location>
        <begin position="1"/>
        <end position="22"/>
    </location>
</feature>
<dbReference type="EMBL" id="JAMGBB010000001">
    <property type="protein sequence ID" value="MCL6740420.1"/>
    <property type="molecule type" value="Genomic_DNA"/>
</dbReference>
<evidence type="ECO:0000313" key="2">
    <source>
        <dbReference type="EMBL" id="MCL6740420.1"/>
    </source>
</evidence>
<dbReference type="InterPro" id="IPR029030">
    <property type="entry name" value="Caspase-like_dom_sf"/>
</dbReference>